<feature type="compositionally biased region" description="Basic and acidic residues" evidence="2">
    <location>
        <begin position="111"/>
        <end position="132"/>
    </location>
</feature>
<dbReference type="Gene3D" id="3.20.90.10">
    <property type="entry name" value="Tubby Protein, Chain A"/>
    <property type="match status" value="1"/>
</dbReference>
<dbReference type="SUPFAM" id="SSF54518">
    <property type="entry name" value="Tubby C-terminal domain-like"/>
    <property type="match status" value="1"/>
</dbReference>
<gene>
    <name evidence="4" type="ORF">CLEI1391_LOCUS12259</name>
</gene>
<feature type="domain" description="Tubby C-terminal" evidence="3">
    <location>
        <begin position="213"/>
        <end position="456"/>
    </location>
</feature>
<proteinExistence type="inferred from homology"/>
<evidence type="ECO:0000259" key="3">
    <source>
        <dbReference type="Pfam" id="PF01167"/>
    </source>
</evidence>
<dbReference type="Pfam" id="PF01167">
    <property type="entry name" value="Tub"/>
    <property type="match status" value="1"/>
</dbReference>
<dbReference type="AlphaFoldDB" id="A0A7S0WVI0"/>
<dbReference type="PANTHER" id="PTHR16517">
    <property type="entry name" value="TUBBY-RELATED"/>
    <property type="match status" value="1"/>
</dbReference>
<dbReference type="PANTHER" id="PTHR16517:SF7">
    <property type="entry name" value="PROTEIN KING TUBBY"/>
    <property type="match status" value="1"/>
</dbReference>
<organism evidence="4">
    <name type="scientific">Chlamydomonas leiostraca</name>
    <dbReference type="NCBI Taxonomy" id="1034604"/>
    <lineage>
        <taxon>Eukaryota</taxon>
        <taxon>Viridiplantae</taxon>
        <taxon>Chlorophyta</taxon>
        <taxon>core chlorophytes</taxon>
        <taxon>Chlorophyceae</taxon>
        <taxon>CS clade</taxon>
        <taxon>Chlamydomonadales</taxon>
        <taxon>Chlamydomonadaceae</taxon>
        <taxon>Chlamydomonas</taxon>
    </lineage>
</organism>
<evidence type="ECO:0000256" key="2">
    <source>
        <dbReference type="SAM" id="MobiDB-lite"/>
    </source>
</evidence>
<name>A0A7S0WVI0_9CHLO</name>
<reference evidence="4" key="1">
    <citation type="submission" date="2021-01" db="EMBL/GenBank/DDBJ databases">
        <authorList>
            <person name="Corre E."/>
            <person name="Pelletier E."/>
            <person name="Niang G."/>
            <person name="Scheremetjew M."/>
            <person name="Finn R."/>
            <person name="Kale V."/>
            <person name="Holt S."/>
            <person name="Cochrane G."/>
            <person name="Meng A."/>
            <person name="Brown T."/>
            <person name="Cohen L."/>
        </authorList>
    </citation>
    <scope>NUCLEOTIDE SEQUENCE</scope>
    <source>
        <strain evidence="4">SAG 11-49</strain>
    </source>
</reference>
<feature type="region of interest" description="Disordered" evidence="2">
    <location>
        <begin position="84"/>
        <end position="153"/>
    </location>
</feature>
<evidence type="ECO:0000256" key="1">
    <source>
        <dbReference type="ARBA" id="ARBA00007129"/>
    </source>
</evidence>
<comment type="similarity">
    <text evidence="1">Belongs to the TUB family.</text>
</comment>
<sequence>MVLDMSYKSAQSARHLTPGELEGKTNAELFINPSMKQHDYIPAYKGQSRRLPMTDAFNTEAAQLQDAELDLRINTRFDRVFGNGLFEDAPPSPSNKANTPGHVKMNNLFDEPNRQNDQRNARRESPDRDSSDRQLAMSYRKHGSAGRNLAAAAPAGGTMVEAFDSRMEDSAMPVVARARTLQAGTSTQRNAAAWEAELKQLISSGRRNEAVSRVAPSEGMVRCYVRRVKNFFGTHCSFQMHLENGDVFLLAARRRKKSKVSSYVISQDLEDLRRDTDNCLAKLKANFVGTEYSLWAKGGSGAVKKGYGSEQLCINFNPTAFTTKGGPRAMFVVVPIPGADWSPSDAAASESLSNCLEMARRKELPPYLEKKLAMLSTKPPEYDESLKAFTLDFHGRVKEASVKNFQLVHWDHNTDRKGADIVLQFGKMEEDTYTLDFAYPLSVEAAFSIALASIDTKLCYTL</sequence>
<protein>
    <recommendedName>
        <fullName evidence="3">Tubby C-terminal domain-containing protein</fullName>
    </recommendedName>
</protein>
<accession>A0A7S0WVI0</accession>
<dbReference type="EMBL" id="HBFB01021858">
    <property type="protein sequence ID" value="CAD8685307.1"/>
    <property type="molecule type" value="Transcribed_RNA"/>
</dbReference>
<dbReference type="InterPro" id="IPR025659">
    <property type="entry name" value="Tubby-like_C"/>
</dbReference>
<dbReference type="PRINTS" id="PR01573">
    <property type="entry name" value="SUPERTUBBY"/>
</dbReference>
<dbReference type="InterPro" id="IPR000007">
    <property type="entry name" value="Tubby_C"/>
</dbReference>
<evidence type="ECO:0000313" key="4">
    <source>
        <dbReference type="EMBL" id="CAD8685307.1"/>
    </source>
</evidence>